<keyword evidence="7" id="KW-1185">Reference proteome</keyword>
<evidence type="ECO:0000313" key="6">
    <source>
        <dbReference type="EMBL" id="SDM41510.1"/>
    </source>
</evidence>
<dbReference type="PANTHER" id="PTHR42732">
    <property type="entry name" value="BETA-GALACTOSIDASE"/>
    <property type="match status" value="1"/>
</dbReference>
<proteinExistence type="inferred from homology"/>
<dbReference type="Gene3D" id="2.60.40.10">
    <property type="entry name" value="Immunoglobulins"/>
    <property type="match status" value="2"/>
</dbReference>
<protein>
    <submittedName>
        <fullName evidence="6">Beta-galactosidase</fullName>
    </submittedName>
</protein>
<comment type="similarity">
    <text evidence="1">Belongs to the glycosyl hydrolase 2 family.</text>
</comment>
<dbReference type="SUPFAM" id="SSF49303">
    <property type="entry name" value="beta-Galactosidase/glucuronidase domain"/>
    <property type="match status" value="1"/>
</dbReference>
<feature type="domain" description="Glycoside hydrolase family 2 immunoglobulin-like beta-sandwich" evidence="4">
    <location>
        <begin position="169"/>
        <end position="256"/>
    </location>
</feature>
<dbReference type="AlphaFoldDB" id="A0A1G9T1H6"/>
<sequence>MNKISFNEGWLFEKLEDKPLELIDGNEIVSFKENVNLPHTFYKKDEYYRGLARYSKKLMVDSKWRHLFLDILAADQHALVFADDVKIMEHKGGYSRFRCEIPASLYKDKKEVDLKIYVTNKLDSEISPLTGDFTVFGGLNRGVNILYTENESYFDPTYYGTDGVIVRTSTDGKSGQVDLEIHAKTEIGDTFLAELKDSSGENVAIAFSNNETSLSLKIDNPKLWNAKGEANLYTVETSILRADKEIDKLVIRTGFRKIGIDANKGLFLNDKAFRIKGVSKHQDVGDKYSAVSDDDIKRDFDLIDEIGANSIRLSHYQHSSYTYDCADERGYLVWAEIPMLKMTDNKNLLDNAKEQLKELILQNIHHPSIYCWGIQNEIGMFNDKDFMYEDLLKSRKLVKDLDSSRLVTAANLYTVKFKSKLNQTTDMIGYNVYFGWYYGKMHDYDRFLDKFHAECPQLPIGVSEYGVDANVSLHSSNPVVKDYSEEYQALYHENVYRIFETKPYLWGSYVWNMFDFSSAIRKEAGLEKINAKGLVSFNRDIKKDAFYYYKAKWSEEKFLHICQKRFEKRAEEYIDIKVYTNLDSAYLILNDKEISSANNNGNGTIIFEKIRLENKESFIKVVSGNYVDSAKFIKVEKEEKSYRLEDNEAGTSVKNWFIEDDLIKEGYYSIKDCVGDLIDNGETKDILNNYIPDILNMITTNEDFPRGLALQSVINRAKPKNLDINKFNGELNRIKAEY</sequence>
<evidence type="ECO:0000259" key="4">
    <source>
        <dbReference type="Pfam" id="PF00703"/>
    </source>
</evidence>
<dbReference type="RefSeq" id="WP_074520480.1">
    <property type="nucleotide sequence ID" value="NZ_FNHZ01000001.1"/>
</dbReference>
<dbReference type="OrthoDB" id="9762066at2"/>
<dbReference type="SUPFAM" id="SSF51445">
    <property type="entry name" value="(Trans)glycosidases"/>
    <property type="match status" value="1"/>
</dbReference>
<dbReference type="PANTHER" id="PTHR42732:SF1">
    <property type="entry name" value="BETA-MANNOSIDASE"/>
    <property type="match status" value="1"/>
</dbReference>
<accession>A0A1G9T1H6</accession>
<keyword evidence="3" id="KW-0326">Glycosidase</keyword>
<evidence type="ECO:0000256" key="2">
    <source>
        <dbReference type="ARBA" id="ARBA00022801"/>
    </source>
</evidence>
<gene>
    <name evidence="6" type="ORF">SAMN05216544_0176</name>
</gene>
<keyword evidence="2" id="KW-0378">Hydrolase</keyword>
<dbReference type="Proteomes" id="UP000187651">
    <property type="component" value="Unassembled WGS sequence"/>
</dbReference>
<dbReference type="Pfam" id="PF02836">
    <property type="entry name" value="Glyco_hydro_2_C"/>
    <property type="match status" value="1"/>
</dbReference>
<dbReference type="Pfam" id="PF00703">
    <property type="entry name" value="Glyco_hydro_2"/>
    <property type="match status" value="1"/>
</dbReference>
<evidence type="ECO:0000256" key="1">
    <source>
        <dbReference type="ARBA" id="ARBA00007401"/>
    </source>
</evidence>
<organism evidence="6 7">
    <name type="scientific">Lachnospira pectinoschiza</name>
    <dbReference type="NCBI Taxonomy" id="28052"/>
    <lineage>
        <taxon>Bacteria</taxon>
        <taxon>Bacillati</taxon>
        <taxon>Bacillota</taxon>
        <taxon>Clostridia</taxon>
        <taxon>Lachnospirales</taxon>
        <taxon>Lachnospiraceae</taxon>
        <taxon>Lachnospira</taxon>
    </lineage>
</organism>
<dbReference type="GO" id="GO:0004553">
    <property type="term" value="F:hydrolase activity, hydrolyzing O-glycosyl compounds"/>
    <property type="evidence" value="ECO:0007669"/>
    <property type="project" value="InterPro"/>
</dbReference>
<dbReference type="InterPro" id="IPR006102">
    <property type="entry name" value="Ig-like_GH2"/>
</dbReference>
<dbReference type="SUPFAM" id="SSF49785">
    <property type="entry name" value="Galactose-binding domain-like"/>
    <property type="match status" value="1"/>
</dbReference>
<dbReference type="InterPro" id="IPR008979">
    <property type="entry name" value="Galactose-bd-like_sf"/>
</dbReference>
<dbReference type="Gene3D" id="2.60.120.260">
    <property type="entry name" value="Galactose-binding domain-like"/>
    <property type="match status" value="1"/>
</dbReference>
<dbReference type="InterPro" id="IPR013783">
    <property type="entry name" value="Ig-like_fold"/>
</dbReference>
<dbReference type="InterPro" id="IPR017853">
    <property type="entry name" value="GH"/>
</dbReference>
<dbReference type="PRINTS" id="PR00132">
    <property type="entry name" value="GLHYDRLASE2"/>
</dbReference>
<dbReference type="InterPro" id="IPR036156">
    <property type="entry name" value="Beta-gal/glucu_dom_sf"/>
</dbReference>
<evidence type="ECO:0000313" key="7">
    <source>
        <dbReference type="Proteomes" id="UP000187651"/>
    </source>
</evidence>
<evidence type="ECO:0000256" key="3">
    <source>
        <dbReference type="ARBA" id="ARBA00023295"/>
    </source>
</evidence>
<dbReference type="InterPro" id="IPR006101">
    <property type="entry name" value="Glyco_hydro_2"/>
</dbReference>
<dbReference type="GO" id="GO:0005975">
    <property type="term" value="P:carbohydrate metabolic process"/>
    <property type="evidence" value="ECO:0007669"/>
    <property type="project" value="InterPro"/>
</dbReference>
<feature type="domain" description="Glycoside hydrolase family 2 catalytic" evidence="5">
    <location>
        <begin position="263"/>
        <end position="550"/>
    </location>
</feature>
<name>A0A1G9T1H6_9FIRM</name>
<reference evidence="7" key="1">
    <citation type="submission" date="2016-10" db="EMBL/GenBank/DDBJ databases">
        <authorList>
            <person name="Varghese N."/>
            <person name="Submissions S."/>
        </authorList>
    </citation>
    <scope>NUCLEOTIDE SEQUENCE [LARGE SCALE GENOMIC DNA]</scope>
    <source>
        <strain evidence="7">M83</strain>
    </source>
</reference>
<dbReference type="EMBL" id="FNHZ01000001">
    <property type="protein sequence ID" value="SDM41510.1"/>
    <property type="molecule type" value="Genomic_DNA"/>
</dbReference>
<dbReference type="InterPro" id="IPR006103">
    <property type="entry name" value="Glyco_hydro_2_cat"/>
</dbReference>
<evidence type="ECO:0000259" key="5">
    <source>
        <dbReference type="Pfam" id="PF02836"/>
    </source>
</evidence>
<dbReference type="InterPro" id="IPR051913">
    <property type="entry name" value="GH2_Domain-Containing"/>
</dbReference>
<dbReference type="Gene3D" id="3.20.20.80">
    <property type="entry name" value="Glycosidases"/>
    <property type="match status" value="1"/>
</dbReference>